<dbReference type="AlphaFoldDB" id="A0A6J6C2T4"/>
<organism evidence="1">
    <name type="scientific">freshwater metagenome</name>
    <dbReference type="NCBI Taxonomy" id="449393"/>
    <lineage>
        <taxon>unclassified sequences</taxon>
        <taxon>metagenomes</taxon>
        <taxon>ecological metagenomes</taxon>
    </lineage>
</organism>
<dbReference type="PANTHER" id="PTHR18964:SF149">
    <property type="entry name" value="BIFUNCTIONAL UDP-N-ACETYLGLUCOSAMINE 2-EPIMERASE_N-ACETYLMANNOSAMINE KINASE"/>
    <property type="match status" value="1"/>
</dbReference>
<dbReference type="EMBL" id="CAEZSL010000086">
    <property type="protein sequence ID" value="CAB4544849.1"/>
    <property type="molecule type" value="Genomic_DNA"/>
</dbReference>
<dbReference type="Pfam" id="PF00480">
    <property type="entry name" value="ROK"/>
    <property type="match status" value="1"/>
</dbReference>
<evidence type="ECO:0000313" key="1">
    <source>
        <dbReference type="EMBL" id="CAB4544849.1"/>
    </source>
</evidence>
<name>A0A6J6C2T4_9ZZZZ</name>
<accession>A0A6J6C2T4</accession>
<dbReference type="Gene3D" id="3.30.420.40">
    <property type="match status" value="2"/>
</dbReference>
<sequence length="313" mass="32391">MSSTVDTSRRVGIDVGGTKCLGVVWSEGRIVDEVRRMTPDGADALTDVLTSIVNDFGEAESVGIGICGLVARGGVLRASPNLHGITDFPIGALLSERLGTQVWVDNDATCATVAEWSAGAAMGCQDVVVVALGTGNGGGIIAGGQLIRGTNGFAGEIGHMIVEPDGPLCPCGRRGCWERYASGNGLAHIARQAAEGGRQKCITELAGSIELIRGEHVVQAVIMGDAEALMIIDEFAHWIALGLANLTNALDPEMFVIGGGLAASGDVFLDPVRRAFSEILYAPTLRPHPKVVVARFGEQAGAIGAALLATQTH</sequence>
<gene>
    <name evidence="1" type="ORF">UFOPK1421_00883</name>
</gene>
<dbReference type="InterPro" id="IPR000600">
    <property type="entry name" value="ROK"/>
</dbReference>
<reference evidence="1" key="1">
    <citation type="submission" date="2020-05" db="EMBL/GenBank/DDBJ databases">
        <authorList>
            <person name="Chiriac C."/>
            <person name="Salcher M."/>
            <person name="Ghai R."/>
            <person name="Kavagutti S V."/>
        </authorList>
    </citation>
    <scope>NUCLEOTIDE SEQUENCE</scope>
</reference>
<dbReference type="SUPFAM" id="SSF53067">
    <property type="entry name" value="Actin-like ATPase domain"/>
    <property type="match status" value="1"/>
</dbReference>
<protein>
    <submittedName>
        <fullName evidence="1">Unannotated protein</fullName>
    </submittedName>
</protein>
<dbReference type="InterPro" id="IPR043129">
    <property type="entry name" value="ATPase_NBD"/>
</dbReference>
<dbReference type="PANTHER" id="PTHR18964">
    <property type="entry name" value="ROK (REPRESSOR, ORF, KINASE) FAMILY"/>
    <property type="match status" value="1"/>
</dbReference>
<proteinExistence type="predicted"/>